<dbReference type="AlphaFoldDB" id="A0A939C1G2"/>
<comment type="caution">
    <text evidence="10">The sequence shown here is derived from an EMBL/GenBank/DDBJ whole genome shotgun (WGS) entry which is preliminary data.</text>
</comment>
<evidence type="ECO:0000256" key="4">
    <source>
        <dbReference type="ARBA" id="ARBA00022475"/>
    </source>
</evidence>
<dbReference type="Proteomes" id="UP000663801">
    <property type="component" value="Unassembled WGS sequence"/>
</dbReference>
<reference evidence="10" key="1">
    <citation type="submission" date="2021-01" db="EMBL/GenBank/DDBJ databases">
        <title>KCTC 19127 draft genome.</title>
        <authorList>
            <person name="An D."/>
        </authorList>
    </citation>
    <scope>NUCLEOTIDE SEQUENCE</scope>
    <source>
        <strain evidence="10">KCTC 19127</strain>
    </source>
</reference>
<feature type="transmembrane region" description="Helical" evidence="9">
    <location>
        <begin position="191"/>
        <end position="210"/>
    </location>
</feature>
<keyword evidence="4" id="KW-1003">Cell membrane</keyword>
<evidence type="ECO:0000256" key="9">
    <source>
        <dbReference type="SAM" id="Phobius"/>
    </source>
</evidence>
<feature type="transmembrane region" description="Helical" evidence="9">
    <location>
        <begin position="75"/>
        <end position="92"/>
    </location>
</feature>
<feature type="compositionally biased region" description="Pro residues" evidence="8">
    <location>
        <begin position="1"/>
        <end position="12"/>
    </location>
</feature>
<sequence>MNVPAPTPPDQPPSALLSEPSSELPPAPRPEPSSDTITGSVTPGMRIAAAWSWRFLVVVAALAVVLYAVAFLSEITIPIAIALLLSALLNPVRRFLITQGWRPGLAATTVFVVGLLLVACVIFLVVRQLISGARDLADQVTAGIDQVRNWLVTGPLKLSEDQLTGAFDSIKQAAKDNQDTLTSGAVSTATTAGHVVTGLVLVLFVLFFFLRDGHRIWTWLVGLAPRKARTRIDGAAQKAWTTLAGYVRATVFVAFVDAVGIGIGLLVVGVPLAVPLTALVFLASFIPIVGALVSGVVAVLVALVTVGLVKAIIILAVVIAVQQLESHVLQPVLLGRAVHLHPLAVALAIAGGVLTAGIVGALLAVPLMACLNAAVKHLAGKDSPTAGKDRVEEHLESRE</sequence>
<evidence type="ECO:0000313" key="10">
    <source>
        <dbReference type="EMBL" id="MBM9477658.1"/>
    </source>
</evidence>
<keyword evidence="3" id="KW-0813">Transport</keyword>
<keyword evidence="5 9" id="KW-0812">Transmembrane</keyword>
<evidence type="ECO:0000256" key="5">
    <source>
        <dbReference type="ARBA" id="ARBA00022692"/>
    </source>
</evidence>
<dbReference type="InterPro" id="IPR002549">
    <property type="entry name" value="AI-2E-like"/>
</dbReference>
<feature type="transmembrane region" description="Helical" evidence="9">
    <location>
        <begin position="246"/>
        <end position="267"/>
    </location>
</feature>
<keyword evidence="6 9" id="KW-1133">Transmembrane helix</keyword>
<evidence type="ECO:0000256" key="1">
    <source>
        <dbReference type="ARBA" id="ARBA00004651"/>
    </source>
</evidence>
<evidence type="ECO:0000256" key="7">
    <source>
        <dbReference type="ARBA" id="ARBA00023136"/>
    </source>
</evidence>
<dbReference type="RefSeq" id="WP_205257781.1">
    <property type="nucleotide sequence ID" value="NZ_BAAAPV010000005.1"/>
</dbReference>
<dbReference type="EMBL" id="JAERWL010000012">
    <property type="protein sequence ID" value="MBM9477658.1"/>
    <property type="molecule type" value="Genomic_DNA"/>
</dbReference>
<gene>
    <name evidence="10" type="ORF">JL107_14495</name>
</gene>
<feature type="transmembrane region" description="Helical" evidence="9">
    <location>
        <begin position="300"/>
        <end position="324"/>
    </location>
</feature>
<dbReference type="PANTHER" id="PTHR21716">
    <property type="entry name" value="TRANSMEMBRANE PROTEIN"/>
    <property type="match status" value="1"/>
</dbReference>
<evidence type="ECO:0000256" key="6">
    <source>
        <dbReference type="ARBA" id="ARBA00022989"/>
    </source>
</evidence>
<accession>A0A939C1G2</accession>
<organism evidence="10 11">
    <name type="scientific">Nakamurella flavida</name>
    <dbReference type="NCBI Taxonomy" id="363630"/>
    <lineage>
        <taxon>Bacteria</taxon>
        <taxon>Bacillati</taxon>
        <taxon>Actinomycetota</taxon>
        <taxon>Actinomycetes</taxon>
        <taxon>Nakamurellales</taxon>
        <taxon>Nakamurellaceae</taxon>
        <taxon>Nakamurella</taxon>
    </lineage>
</organism>
<feature type="transmembrane region" description="Helical" evidence="9">
    <location>
        <begin position="273"/>
        <end position="293"/>
    </location>
</feature>
<dbReference type="GO" id="GO:0055085">
    <property type="term" value="P:transmembrane transport"/>
    <property type="evidence" value="ECO:0007669"/>
    <property type="project" value="TreeGrafter"/>
</dbReference>
<proteinExistence type="inferred from homology"/>
<keyword evidence="11" id="KW-1185">Reference proteome</keyword>
<feature type="transmembrane region" description="Helical" evidence="9">
    <location>
        <begin position="104"/>
        <end position="126"/>
    </location>
</feature>
<dbReference type="Pfam" id="PF01594">
    <property type="entry name" value="AI-2E_transport"/>
    <property type="match status" value="1"/>
</dbReference>
<comment type="similarity">
    <text evidence="2">Belongs to the autoinducer-2 exporter (AI-2E) (TC 2.A.86) family.</text>
</comment>
<comment type="subcellular location">
    <subcellularLocation>
        <location evidence="1">Cell membrane</location>
        <topology evidence="1">Multi-pass membrane protein</topology>
    </subcellularLocation>
</comment>
<dbReference type="PANTHER" id="PTHR21716:SF53">
    <property type="entry name" value="PERMEASE PERM-RELATED"/>
    <property type="match status" value="1"/>
</dbReference>
<feature type="transmembrane region" description="Helical" evidence="9">
    <location>
        <begin position="344"/>
        <end position="371"/>
    </location>
</feature>
<feature type="compositionally biased region" description="Low complexity" evidence="8">
    <location>
        <begin position="13"/>
        <end position="22"/>
    </location>
</feature>
<keyword evidence="7 9" id="KW-0472">Membrane</keyword>
<evidence type="ECO:0000313" key="11">
    <source>
        <dbReference type="Proteomes" id="UP000663801"/>
    </source>
</evidence>
<evidence type="ECO:0000256" key="2">
    <source>
        <dbReference type="ARBA" id="ARBA00009773"/>
    </source>
</evidence>
<dbReference type="GO" id="GO:0005886">
    <property type="term" value="C:plasma membrane"/>
    <property type="evidence" value="ECO:0007669"/>
    <property type="project" value="UniProtKB-SubCell"/>
</dbReference>
<name>A0A939C1G2_9ACTN</name>
<feature type="region of interest" description="Disordered" evidence="8">
    <location>
        <begin position="1"/>
        <end position="38"/>
    </location>
</feature>
<evidence type="ECO:0000256" key="8">
    <source>
        <dbReference type="SAM" id="MobiDB-lite"/>
    </source>
</evidence>
<protein>
    <submittedName>
        <fullName evidence="10">AI-2E family transporter</fullName>
    </submittedName>
</protein>
<feature type="transmembrane region" description="Helical" evidence="9">
    <location>
        <begin position="51"/>
        <end position="69"/>
    </location>
</feature>
<evidence type="ECO:0000256" key="3">
    <source>
        <dbReference type="ARBA" id="ARBA00022448"/>
    </source>
</evidence>